<evidence type="ECO:0000313" key="7">
    <source>
        <dbReference type="EMBL" id="EOT83094.1"/>
    </source>
</evidence>
<dbReference type="InterPro" id="IPR023753">
    <property type="entry name" value="FAD/NAD-binding_dom"/>
</dbReference>
<keyword evidence="8" id="KW-1185">Reference proteome</keyword>
<dbReference type="GO" id="GO:0016491">
    <property type="term" value="F:oxidoreductase activity"/>
    <property type="evidence" value="ECO:0007669"/>
    <property type="project" value="InterPro"/>
</dbReference>
<dbReference type="InterPro" id="IPR016156">
    <property type="entry name" value="FAD/NAD-linked_Rdtase_dimer_sf"/>
</dbReference>
<feature type="transmembrane region" description="Helical" evidence="4">
    <location>
        <begin position="165"/>
        <end position="191"/>
    </location>
</feature>
<organism evidence="7 8">
    <name type="scientific">Enterococcus sulfureus ATCC 49903</name>
    <dbReference type="NCBI Taxonomy" id="1140003"/>
    <lineage>
        <taxon>Bacteria</taxon>
        <taxon>Bacillati</taxon>
        <taxon>Bacillota</taxon>
        <taxon>Bacilli</taxon>
        <taxon>Lactobacillales</taxon>
        <taxon>Enterococcaceae</taxon>
        <taxon>Enterococcus</taxon>
    </lineage>
</organism>
<dbReference type="EMBL" id="ASWO01000007">
    <property type="protein sequence ID" value="EOT83094.1"/>
    <property type="molecule type" value="Genomic_DNA"/>
</dbReference>
<dbReference type="PRINTS" id="PR00368">
    <property type="entry name" value="FADPNR"/>
</dbReference>
<comment type="cofactor">
    <cofactor evidence="1">
        <name>FAD</name>
        <dbReference type="ChEBI" id="CHEBI:57692"/>
    </cofactor>
</comment>
<evidence type="ECO:0000313" key="8">
    <source>
        <dbReference type="Proteomes" id="UP000015961"/>
    </source>
</evidence>
<dbReference type="InterPro" id="IPR036188">
    <property type="entry name" value="FAD/NAD-bd_sf"/>
</dbReference>
<dbReference type="eggNOG" id="COG1249">
    <property type="taxonomic scope" value="Bacteria"/>
</dbReference>
<dbReference type="Proteomes" id="UP000015961">
    <property type="component" value="Unassembled WGS sequence"/>
</dbReference>
<gene>
    <name evidence="7" type="ORF">I573_02207</name>
</gene>
<dbReference type="PANTHER" id="PTHR43014:SF5">
    <property type="entry name" value="GLUTATHIONE REDUCTASE (NADPH)"/>
    <property type="match status" value="1"/>
</dbReference>
<dbReference type="AlphaFoldDB" id="S0NPB3"/>
<proteinExistence type="predicted"/>
<feature type="domain" description="Pyridine nucleotide-disulphide oxidoreductase dimerisation" evidence="5">
    <location>
        <begin position="337"/>
        <end position="438"/>
    </location>
</feature>
<dbReference type="Gene3D" id="3.30.390.30">
    <property type="match status" value="1"/>
</dbReference>
<dbReference type="OrthoDB" id="2189422at2"/>
<reference evidence="7 8" key="1">
    <citation type="submission" date="2013-03" db="EMBL/GenBank/DDBJ databases">
        <title>The Genome Sequence of Enterococcus sulfureus ATCC_49903 (PacBio/Illumina hybrid assembly).</title>
        <authorList>
            <consortium name="The Broad Institute Genomics Platform"/>
            <consortium name="The Broad Institute Genome Sequencing Center for Infectious Disease"/>
            <person name="Earl A."/>
            <person name="Russ C."/>
            <person name="Gilmore M."/>
            <person name="Surin D."/>
            <person name="Walker B."/>
            <person name="Young S."/>
            <person name="Zeng Q."/>
            <person name="Gargeya S."/>
            <person name="Fitzgerald M."/>
            <person name="Haas B."/>
            <person name="Abouelleil A."/>
            <person name="Allen A.W."/>
            <person name="Alvarado L."/>
            <person name="Arachchi H.M."/>
            <person name="Berlin A.M."/>
            <person name="Chapman S.B."/>
            <person name="Gainer-Dewar J."/>
            <person name="Goldberg J."/>
            <person name="Griggs A."/>
            <person name="Gujja S."/>
            <person name="Hansen M."/>
            <person name="Howarth C."/>
            <person name="Imamovic A."/>
            <person name="Ireland A."/>
            <person name="Larimer J."/>
            <person name="McCowan C."/>
            <person name="Murphy C."/>
            <person name="Pearson M."/>
            <person name="Poon T.W."/>
            <person name="Priest M."/>
            <person name="Roberts A."/>
            <person name="Saif S."/>
            <person name="Shea T."/>
            <person name="Sisk P."/>
            <person name="Sykes S."/>
            <person name="Wortman J."/>
            <person name="Nusbaum C."/>
            <person name="Birren B."/>
        </authorList>
    </citation>
    <scope>NUCLEOTIDE SEQUENCE [LARGE SCALE GENOMIC DNA]</scope>
    <source>
        <strain evidence="7 8">ATCC 49903</strain>
    </source>
</reference>
<evidence type="ECO:0000259" key="5">
    <source>
        <dbReference type="Pfam" id="PF02852"/>
    </source>
</evidence>
<name>S0NPB3_9ENTE</name>
<keyword evidence="2" id="KW-0285">Flavoprotein</keyword>
<keyword evidence="4" id="KW-1133">Transmembrane helix</keyword>
<accession>S0NPB3</accession>
<dbReference type="Pfam" id="PF02852">
    <property type="entry name" value="Pyr_redox_dim"/>
    <property type="match status" value="1"/>
</dbReference>
<dbReference type="PRINTS" id="PR00411">
    <property type="entry name" value="PNDRDTASEI"/>
</dbReference>
<evidence type="ECO:0000256" key="2">
    <source>
        <dbReference type="ARBA" id="ARBA00022630"/>
    </source>
</evidence>
<evidence type="ECO:0000256" key="1">
    <source>
        <dbReference type="ARBA" id="ARBA00001974"/>
    </source>
</evidence>
<feature type="domain" description="FAD/NAD(P)-binding" evidence="6">
    <location>
        <begin position="2"/>
        <end position="314"/>
    </location>
</feature>
<keyword evidence="4" id="KW-0472">Membrane</keyword>
<evidence type="ECO:0008006" key="9">
    <source>
        <dbReference type="Google" id="ProtNLM"/>
    </source>
</evidence>
<dbReference type="SUPFAM" id="SSF51905">
    <property type="entry name" value="FAD/NAD(P)-binding domain"/>
    <property type="match status" value="1"/>
</dbReference>
<dbReference type="InterPro" id="IPR004099">
    <property type="entry name" value="Pyr_nucl-diS_OxRdtase_dimer"/>
</dbReference>
<comment type="caution">
    <text evidence="7">The sequence shown here is derived from an EMBL/GenBank/DDBJ whole genome shotgun (WGS) entry which is preliminary data.</text>
</comment>
<keyword evidence="3" id="KW-0274">FAD</keyword>
<dbReference type="SUPFAM" id="SSF55424">
    <property type="entry name" value="FAD/NAD-linked reductases, dimerisation (C-terminal) domain"/>
    <property type="match status" value="1"/>
</dbReference>
<sequence>MYDVIVIGSGLAGLTVAFGLKKAGKTVLVIENRDFGGVVNNAGSTKKKELVAMAKHYYQNQRFADYGITEPQQLDWQQAMNRINMIEGNESLLHEQALEKAGIDTVFGQAVFQSPQEVVVDGIIYQGKQFILATGGQDRTFTFEGADYTYDSRHFLTQHTLPKDILFIGAGIISFAFMSIATAFGATVNVWQHNDQALRIFDRSFVQQLIEINKKRGVRFEFNQTIKSIERLENGRLNVTSQTGKQQEVDAVYRVAGRVAQIEALELEKAGVYFDTHGIKVNDHLQTSQPHIFACGDCNNQAVPKLATYAVLQAQYLVEHLTEYQLAPIRYPIPAMSTFSQPKLAQAGVLIHEAQDDPEHYDIKELNMDDWIDSRKVAEEGARLKIIKRKSDNHIVGATALAQEADLLINYITQSLHANWTKEERRHQLYAYPSLINELDRFWS</sequence>
<evidence type="ECO:0000256" key="3">
    <source>
        <dbReference type="ARBA" id="ARBA00022827"/>
    </source>
</evidence>
<dbReference type="PANTHER" id="PTHR43014">
    <property type="entry name" value="MERCURIC REDUCTASE"/>
    <property type="match status" value="1"/>
</dbReference>
<dbReference type="RefSeq" id="WP_016186308.1">
    <property type="nucleotide sequence ID" value="NZ_ASWO01000007.1"/>
</dbReference>
<keyword evidence="4" id="KW-0812">Transmembrane</keyword>
<dbReference type="PATRIC" id="fig|1140003.3.peg.1807"/>
<protein>
    <recommendedName>
        <fullName evidence="9">FAD/NAD(P)-binding domain-containing protein</fullName>
    </recommendedName>
</protein>
<evidence type="ECO:0000259" key="6">
    <source>
        <dbReference type="Pfam" id="PF07992"/>
    </source>
</evidence>
<dbReference type="STRING" id="1140003.OMY_01876"/>
<dbReference type="Gene3D" id="3.50.50.60">
    <property type="entry name" value="FAD/NAD(P)-binding domain"/>
    <property type="match status" value="2"/>
</dbReference>
<dbReference type="Pfam" id="PF07992">
    <property type="entry name" value="Pyr_redox_2"/>
    <property type="match status" value="1"/>
</dbReference>
<evidence type="ECO:0000256" key="4">
    <source>
        <dbReference type="SAM" id="Phobius"/>
    </source>
</evidence>